<dbReference type="Pfam" id="PF00146">
    <property type="entry name" value="NADHdh"/>
    <property type="match status" value="1"/>
</dbReference>
<feature type="transmembrane region" description="Helical" evidence="5">
    <location>
        <begin position="98"/>
        <end position="118"/>
    </location>
</feature>
<dbReference type="NCBIfam" id="NF004741">
    <property type="entry name" value="PRK06076.1-2"/>
    <property type="match status" value="1"/>
</dbReference>
<dbReference type="GO" id="GO:0005886">
    <property type="term" value="C:plasma membrane"/>
    <property type="evidence" value="ECO:0007669"/>
    <property type="project" value="UniProtKB-SubCell"/>
</dbReference>
<comment type="similarity">
    <text evidence="5 6">Belongs to the complex I subunit 1 family.</text>
</comment>
<dbReference type="HAMAP" id="MF_01350">
    <property type="entry name" value="NDH1_NuoH"/>
    <property type="match status" value="1"/>
</dbReference>
<dbReference type="AlphaFoldDB" id="A0A0E4C865"/>
<keyword evidence="5 7" id="KW-0830">Ubiquinone</keyword>
<evidence type="ECO:0000256" key="5">
    <source>
        <dbReference type="HAMAP-Rule" id="MF_01350"/>
    </source>
</evidence>
<evidence type="ECO:0000256" key="3">
    <source>
        <dbReference type="ARBA" id="ARBA00022989"/>
    </source>
</evidence>
<comment type="subcellular location">
    <subcellularLocation>
        <location evidence="5 6">Cell membrane</location>
        <topology evidence="5 6">Multi-pass membrane protein</topology>
    </subcellularLocation>
    <subcellularLocation>
        <location evidence="1">Membrane</location>
        <topology evidence="1">Multi-pass membrane protein</topology>
    </subcellularLocation>
</comment>
<feature type="transmembrane region" description="Helical" evidence="5">
    <location>
        <begin position="284"/>
        <end position="301"/>
    </location>
</feature>
<feature type="transmembrane region" description="Helical" evidence="5">
    <location>
        <begin position="173"/>
        <end position="191"/>
    </location>
</feature>
<comment type="catalytic activity">
    <reaction evidence="5">
        <text>a quinone + NADH + 5 H(+)(in) = a quinol + NAD(+) + 4 H(+)(out)</text>
        <dbReference type="Rhea" id="RHEA:57888"/>
        <dbReference type="ChEBI" id="CHEBI:15378"/>
        <dbReference type="ChEBI" id="CHEBI:24646"/>
        <dbReference type="ChEBI" id="CHEBI:57540"/>
        <dbReference type="ChEBI" id="CHEBI:57945"/>
        <dbReference type="ChEBI" id="CHEBI:132124"/>
    </reaction>
</comment>
<dbReference type="GO" id="GO:0048038">
    <property type="term" value="F:quinone binding"/>
    <property type="evidence" value="ECO:0007669"/>
    <property type="project" value="UniProtKB-KW"/>
</dbReference>
<dbReference type="InterPro" id="IPR018086">
    <property type="entry name" value="NADH_UbQ_OxRdtase_su1_CS"/>
</dbReference>
<feature type="transmembrane region" description="Helical" evidence="5">
    <location>
        <begin position="203"/>
        <end position="222"/>
    </location>
</feature>
<keyword evidence="2 5" id="KW-0812">Transmembrane</keyword>
<comment type="function">
    <text evidence="5">NDH-1 shuttles electrons from NADH, via FMN and iron-sulfur (Fe-S) centers, to quinones in the respiratory chain. The immediate electron acceptor for the enzyme in this species is believed to be ubiquinone. Couples the redox reaction to proton translocation (for every two electrons transferred, four hydrogen ions are translocated across the cytoplasmic membrane), and thus conserves the redox energy in a proton gradient. This subunit may bind ubiquinone.</text>
</comment>
<dbReference type="PROSITE" id="PS00668">
    <property type="entry name" value="COMPLEX1_ND1_2"/>
    <property type="match status" value="1"/>
</dbReference>
<evidence type="ECO:0000256" key="4">
    <source>
        <dbReference type="ARBA" id="ARBA00023136"/>
    </source>
</evidence>
<organism evidence="7 8">
    <name type="scientific">Syntrophomonas zehnderi OL-4</name>
    <dbReference type="NCBI Taxonomy" id="690567"/>
    <lineage>
        <taxon>Bacteria</taxon>
        <taxon>Bacillati</taxon>
        <taxon>Bacillota</taxon>
        <taxon>Clostridia</taxon>
        <taxon>Eubacteriales</taxon>
        <taxon>Syntrophomonadaceae</taxon>
        <taxon>Syntrophomonas</taxon>
    </lineage>
</organism>
<dbReference type="PROSITE" id="PS00667">
    <property type="entry name" value="COMPLEX1_ND1_1"/>
    <property type="match status" value="1"/>
</dbReference>
<keyword evidence="5" id="KW-1003">Cell membrane</keyword>
<accession>A0A0E4C865</accession>
<dbReference type="GO" id="GO:0009060">
    <property type="term" value="P:aerobic respiration"/>
    <property type="evidence" value="ECO:0007669"/>
    <property type="project" value="TreeGrafter"/>
</dbReference>
<sequence length="345" mass="38469">MEHFFLNIAHSLIVWLMGLGLSSKGADLVLLIVQWICIVAIVTINVIVLIWLERKVAGFMQQRLGPNRLGPAGMFQTIADAIKLLTKEDIIPSAADRIIFRTAPIFFIIIAVMLYVVLPMGDGMQIVDLNVGVFYFISVASLSTICLLMAGWGSNNKWSLLGAMRSVAQMISYEIPLAFSLLGVIMIAGSLSLSDIVAAQNNIWFIILQPVAFITFFIAATAELNRGPFDMPEAEQELTAGAYTEYTGMRWALFFLAEYTNLVAVSALASTMFLGGWHGPWLPSWIWIIIKTYLVMLIFMWMKWTFPRIRMDHLMSFSWKVLIPVTLANILVTGAGIQFLAGMGW</sequence>
<dbReference type="Proteomes" id="UP000045545">
    <property type="component" value="Unassembled WGS sequence"/>
</dbReference>
<keyword evidence="3 5" id="KW-1133">Transmembrane helix</keyword>
<keyword evidence="5" id="KW-1278">Translocase</keyword>
<dbReference type="EMBL" id="CGIH01000013">
    <property type="protein sequence ID" value="CFX28863.1"/>
    <property type="molecule type" value="Genomic_DNA"/>
</dbReference>
<keyword evidence="8" id="KW-1185">Reference proteome</keyword>
<dbReference type="PANTHER" id="PTHR11432">
    <property type="entry name" value="NADH DEHYDROGENASE SUBUNIT 1"/>
    <property type="match status" value="1"/>
</dbReference>
<gene>
    <name evidence="5" type="primary">nuoH</name>
    <name evidence="7" type="ORF">934</name>
</gene>
<evidence type="ECO:0000256" key="1">
    <source>
        <dbReference type="ARBA" id="ARBA00004141"/>
    </source>
</evidence>
<keyword evidence="4 5" id="KW-0472">Membrane</keyword>
<protein>
    <recommendedName>
        <fullName evidence="5">NADH-quinone oxidoreductase subunit H</fullName>
        <ecNumber evidence="5">7.1.1.-</ecNumber>
    </recommendedName>
    <alternativeName>
        <fullName evidence="5">NADH dehydrogenase I subunit H</fullName>
    </alternativeName>
    <alternativeName>
        <fullName evidence="5">NDH-1 subunit H</fullName>
    </alternativeName>
</protein>
<feature type="transmembrane region" description="Helical" evidence="5">
    <location>
        <begin position="259"/>
        <end position="278"/>
    </location>
</feature>
<name>A0A0E4C865_9FIRM</name>
<dbReference type="STRING" id="690567.934"/>
<evidence type="ECO:0000256" key="2">
    <source>
        <dbReference type="ARBA" id="ARBA00022692"/>
    </source>
</evidence>
<keyword evidence="5" id="KW-0874">Quinone</keyword>
<dbReference type="EC" id="7.1.1.-" evidence="5"/>
<evidence type="ECO:0000313" key="7">
    <source>
        <dbReference type="EMBL" id="CFX28863.1"/>
    </source>
</evidence>
<dbReference type="InterPro" id="IPR001694">
    <property type="entry name" value="NADH_UbQ_OxRdtase_su1/FPO"/>
</dbReference>
<feature type="transmembrane region" description="Helical" evidence="5">
    <location>
        <begin position="321"/>
        <end position="341"/>
    </location>
</feature>
<feature type="transmembrane region" description="Helical" evidence="5">
    <location>
        <begin position="28"/>
        <end position="52"/>
    </location>
</feature>
<keyword evidence="5 6" id="KW-0520">NAD</keyword>
<proteinExistence type="inferred from homology"/>
<dbReference type="RefSeq" id="WP_046496312.1">
    <property type="nucleotide sequence ID" value="NZ_CGIH01000013.1"/>
</dbReference>
<dbReference type="PANTHER" id="PTHR11432:SF3">
    <property type="entry name" value="NADH-UBIQUINONE OXIDOREDUCTASE CHAIN 1"/>
    <property type="match status" value="1"/>
</dbReference>
<evidence type="ECO:0000256" key="6">
    <source>
        <dbReference type="RuleBase" id="RU000471"/>
    </source>
</evidence>
<dbReference type="GO" id="GO:0003954">
    <property type="term" value="F:NADH dehydrogenase activity"/>
    <property type="evidence" value="ECO:0007669"/>
    <property type="project" value="TreeGrafter"/>
</dbReference>
<evidence type="ECO:0000313" key="8">
    <source>
        <dbReference type="Proteomes" id="UP000045545"/>
    </source>
</evidence>
<dbReference type="OrthoDB" id="9778499at2"/>
<dbReference type="GO" id="GO:0016655">
    <property type="term" value="F:oxidoreductase activity, acting on NAD(P)H, quinone or similar compound as acceptor"/>
    <property type="evidence" value="ECO:0007669"/>
    <property type="project" value="UniProtKB-UniRule"/>
</dbReference>
<reference evidence="7 8" key="1">
    <citation type="submission" date="2015-03" db="EMBL/GenBank/DDBJ databases">
        <authorList>
            <person name="Murphy D."/>
        </authorList>
    </citation>
    <scope>NUCLEOTIDE SEQUENCE [LARGE SCALE GENOMIC DNA]</scope>
    <source>
        <strain evidence="7 8">OL-4</strain>
    </source>
</reference>
<feature type="transmembrane region" description="Helical" evidence="5">
    <location>
        <begin position="133"/>
        <end position="152"/>
    </location>
</feature>
<comment type="subunit">
    <text evidence="5">NDH-1 is composed of 14 different subunits. Subunits NuoA, H, J, K, L, M, N constitute the membrane sector of the complex.</text>
</comment>